<proteinExistence type="predicted"/>
<evidence type="ECO:0000256" key="1">
    <source>
        <dbReference type="SAM" id="Phobius"/>
    </source>
</evidence>
<accession>A0A1F7UV48</accession>
<organism evidence="2 3">
    <name type="scientific">Candidatus Uhrbacteria bacterium RIFCSPLOWO2_01_FULL_47_25</name>
    <dbReference type="NCBI Taxonomy" id="1802402"/>
    <lineage>
        <taxon>Bacteria</taxon>
        <taxon>Candidatus Uhriibacteriota</taxon>
    </lineage>
</organism>
<reference evidence="2 3" key="1">
    <citation type="journal article" date="2016" name="Nat. Commun.">
        <title>Thousands of microbial genomes shed light on interconnected biogeochemical processes in an aquifer system.</title>
        <authorList>
            <person name="Anantharaman K."/>
            <person name="Brown C.T."/>
            <person name="Hug L.A."/>
            <person name="Sharon I."/>
            <person name="Castelle C.J."/>
            <person name="Probst A.J."/>
            <person name="Thomas B.C."/>
            <person name="Singh A."/>
            <person name="Wilkins M.J."/>
            <person name="Karaoz U."/>
            <person name="Brodie E.L."/>
            <person name="Williams K.H."/>
            <person name="Hubbard S.S."/>
            <person name="Banfield J.F."/>
        </authorList>
    </citation>
    <scope>NUCLEOTIDE SEQUENCE [LARGE SCALE GENOMIC DNA]</scope>
</reference>
<sequence length="146" mass="15858">MKLKSLSVILLTISVFGVALFGFTMMEHVAGHEVGGCVASVGRVAPCPEEAGSVPADFLSFHLEVLKIFAASPDFLSVITALLLMLVLVALVRLKFLWRGSILSIGRLMAAGYTNVEQSVTPLEANLRQWLALHEKRDPVAALWVR</sequence>
<feature type="transmembrane region" description="Helical" evidence="1">
    <location>
        <begin position="75"/>
        <end position="94"/>
    </location>
</feature>
<keyword evidence="1" id="KW-0812">Transmembrane</keyword>
<dbReference type="AlphaFoldDB" id="A0A1F7UV48"/>
<keyword evidence="1" id="KW-0472">Membrane</keyword>
<protein>
    <submittedName>
        <fullName evidence="2">Uncharacterized protein</fullName>
    </submittedName>
</protein>
<dbReference type="Proteomes" id="UP000176846">
    <property type="component" value="Unassembled WGS sequence"/>
</dbReference>
<feature type="transmembrane region" description="Helical" evidence="1">
    <location>
        <begin position="7"/>
        <end position="26"/>
    </location>
</feature>
<evidence type="ECO:0000313" key="3">
    <source>
        <dbReference type="Proteomes" id="UP000176846"/>
    </source>
</evidence>
<gene>
    <name evidence="2" type="ORF">A2936_01245</name>
</gene>
<evidence type="ECO:0000313" key="2">
    <source>
        <dbReference type="EMBL" id="OGL82171.1"/>
    </source>
</evidence>
<comment type="caution">
    <text evidence="2">The sequence shown here is derived from an EMBL/GenBank/DDBJ whole genome shotgun (WGS) entry which is preliminary data.</text>
</comment>
<dbReference type="EMBL" id="MGEK01000023">
    <property type="protein sequence ID" value="OGL82171.1"/>
    <property type="molecule type" value="Genomic_DNA"/>
</dbReference>
<keyword evidence="1" id="KW-1133">Transmembrane helix</keyword>
<name>A0A1F7UV48_9BACT</name>